<dbReference type="InterPro" id="IPR002500">
    <property type="entry name" value="PAPS_reduct_dom"/>
</dbReference>
<dbReference type="GO" id="GO:0003824">
    <property type="term" value="F:catalytic activity"/>
    <property type="evidence" value="ECO:0007669"/>
    <property type="project" value="InterPro"/>
</dbReference>
<keyword evidence="4" id="KW-1185">Reference proteome</keyword>
<evidence type="ECO:0000313" key="4">
    <source>
        <dbReference type="Proteomes" id="UP000558997"/>
    </source>
</evidence>
<dbReference type="EMBL" id="JACHNF010000001">
    <property type="protein sequence ID" value="MBB5979871.1"/>
    <property type="molecule type" value="Genomic_DNA"/>
</dbReference>
<dbReference type="PANTHER" id="PTHR43196">
    <property type="entry name" value="SULFATE ADENYLYLTRANSFERASE SUBUNIT 2"/>
    <property type="match status" value="1"/>
</dbReference>
<evidence type="ECO:0000259" key="2">
    <source>
        <dbReference type="Pfam" id="PF01507"/>
    </source>
</evidence>
<dbReference type="Gene3D" id="3.40.50.620">
    <property type="entry name" value="HUPs"/>
    <property type="match status" value="1"/>
</dbReference>
<dbReference type="InterPro" id="IPR014729">
    <property type="entry name" value="Rossmann-like_a/b/a_fold"/>
</dbReference>
<name>A0A841DPQ2_9ACTN</name>
<reference evidence="3 4" key="1">
    <citation type="submission" date="2020-08" db="EMBL/GenBank/DDBJ databases">
        <title>Sequencing the genomes of 1000 actinobacteria strains.</title>
        <authorList>
            <person name="Klenk H.-P."/>
        </authorList>
    </citation>
    <scope>NUCLEOTIDE SEQUENCE [LARGE SCALE GENOMIC DNA]</scope>
    <source>
        <strain evidence="3 4">DSM 17294</strain>
    </source>
</reference>
<dbReference type="InterPro" id="IPR050128">
    <property type="entry name" value="Sulfate_adenylyltrnsfr_sub2"/>
</dbReference>
<feature type="domain" description="Phosphoadenosine phosphosulphate reductase" evidence="2">
    <location>
        <begin position="29"/>
        <end position="154"/>
    </location>
</feature>
<evidence type="ECO:0000256" key="1">
    <source>
        <dbReference type="SAM" id="MobiDB-lite"/>
    </source>
</evidence>
<organism evidence="3 4">
    <name type="scientific">Kribbella solani</name>
    <dbReference type="NCBI Taxonomy" id="236067"/>
    <lineage>
        <taxon>Bacteria</taxon>
        <taxon>Bacillati</taxon>
        <taxon>Actinomycetota</taxon>
        <taxon>Actinomycetes</taxon>
        <taxon>Propionibacteriales</taxon>
        <taxon>Kribbellaceae</taxon>
        <taxon>Kribbella</taxon>
    </lineage>
</organism>
<comment type="caution">
    <text evidence="3">The sequence shown here is derived from an EMBL/GenBank/DDBJ whole genome shotgun (WGS) entry which is preliminary data.</text>
</comment>
<dbReference type="NCBIfam" id="NF003587">
    <property type="entry name" value="PRK05253.1"/>
    <property type="match status" value="1"/>
</dbReference>
<gene>
    <name evidence="3" type="ORF">HDA44_003212</name>
</gene>
<sequence>MLAAGGWRDALESESIFVFREVAAEFERPVILFSGGKTSIVMLHLARKAFAPAGVLFRLLHVDTGHNFPEVLAYRGAVVRKLGLRLEVASVEDYIADGRLRERSDGTRNPLQTVPLLDAINAHRFDAVFGGGRRDEERARAKERIFSLRDEFGQWDPRNQRPNCGRSTTADTYRASTSGCSRCPTGPSWTSGTTSSMSRSRCRRSTTPTSGTCSSATGCYLPSVLTRSRARARQWNGAWCDTAPSAICPPRRGASEATSAASTRKSLCRDTATDCVLLVTSAVNLSPGPVVYEPGGEEITWRGQTHQLGAVRPGRIWDLHVHTPASIVQGYGGDNEETWSRFLDELESLPDESTGRRSRSEQRSSLAAYLRSPDAFGA</sequence>
<dbReference type="Pfam" id="PF01507">
    <property type="entry name" value="PAPS_reduct"/>
    <property type="match status" value="1"/>
</dbReference>
<proteinExistence type="predicted"/>
<dbReference type="Proteomes" id="UP000558997">
    <property type="component" value="Unassembled WGS sequence"/>
</dbReference>
<dbReference type="SUPFAM" id="SSF52402">
    <property type="entry name" value="Adenine nucleotide alpha hydrolases-like"/>
    <property type="match status" value="1"/>
</dbReference>
<protein>
    <recommendedName>
        <fullName evidence="2">Phosphoadenosine phosphosulphate reductase domain-containing protein</fullName>
    </recommendedName>
</protein>
<dbReference type="AlphaFoldDB" id="A0A841DPQ2"/>
<accession>A0A841DPQ2</accession>
<evidence type="ECO:0000313" key="3">
    <source>
        <dbReference type="EMBL" id="MBB5979871.1"/>
    </source>
</evidence>
<dbReference type="PANTHER" id="PTHR43196:SF1">
    <property type="entry name" value="SULFATE ADENYLYLTRANSFERASE SUBUNIT 2"/>
    <property type="match status" value="1"/>
</dbReference>
<feature type="region of interest" description="Disordered" evidence="1">
    <location>
        <begin position="190"/>
        <end position="214"/>
    </location>
</feature>